<dbReference type="PANTHER" id="PTHR24180:SF45">
    <property type="entry name" value="POLY [ADP-RIBOSE] POLYMERASE TANKYRASE"/>
    <property type="match status" value="1"/>
</dbReference>
<dbReference type="PROSITE" id="PS50297">
    <property type="entry name" value="ANK_REP_REGION"/>
    <property type="match status" value="2"/>
</dbReference>
<keyword evidence="1" id="KW-0677">Repeat</keyword>
<organism evidence="4 5">
    <name type="scientific">Fusarium acuminatum</name>
    <dbReference type="NCBI Taxonomy" id="5515"/>
    <lineage>
        <taxon>Eukaryota</taxon>
        <taxon>Fungi</taxon>
        <taxon>Dikarya</taxon>
        <taxon>Ascomycota</taxon>
        <taxon>Pezizomycotina</taxon>
        <taxon>Sordariomycetes</taxon>
        <taxon>Hypocreomycetidae</taxon>
        <taxon>Hypocreales</taxon>
        <taxon>Nectriaceae</taxon>
        <taxon>Fusarium</taxon>
        <taxon>Fusarium tricinctum species complex</taxon>
    </lineage>
</organism>
<reference evidence="4 5" key="1">
    <citation type="submission" date="2024-04" db="EMBL/GenBank/DDBJ databases">
        <title>Complete genome sequence of Fusarium acuminatum.</title>
        <authorList>
            <person name="Lan B."/>
        </authorList>
    </citation>
    <scope>NUCLEOTIDE SEQUENCE [LARGE SCALE GENOMIC DNA]</scope>
    <source>
        <strain evidence="4">1A</strain>
    </source>
</reference>
<evidence type="ECO:0000256" key="1">
    <source>
        <dbReference type="ARBA" id="ARBA00022737"/>
    </source>
</evidence>
<dbReference type="Proteomes" id="UP001489902">
    <property type="component" value="Chromosome 4"/>
</dbReference>
<feature type="repeat" description="ANK" evidence="3">
    <location>
        <begin position="452"/>
        <end position="484"/>
    </location>
</feature>
<gene>
    <name evidence="4" type="ORF">QYS62_007030</name>
</gene>
<dbReference type="InterPro" id="IPR051637">
    <property type="entry name" value="Ank_repeat_dom-contain_49"/>
</dbReference>
<keyword evidence="2 3" id="KW-0040">ANK repeat</keyword>
<feature type="repeat" description="ANK" evidence="3">
    <location>
        <begin position="383"/>
        <end position="415"/>
    </location>
</feature>
<evidence type="ECO:0000313" key="4">
    <source>
        <dbReference type="EMBL" id="WZH45961.1"/>
    </source>
</evidence>
<evidence type="ECO:0000313" key="5">
    <source>
        <dbReference type="Proteomes" id="UP001489902"/>
    </source>
</evidence>
<dbReference type="InterPro" id="IPR036770">
    <property type="entry name" value="Ankyrin_rpt-contain_sf"/>
</dbReference>
<dbReference type="EMBL" id="CP151263">
    <property type="protein sequence ID" value="WZH45961.1"/>
    <property type="molecule type" value="Genomic_DNA"/>
</dbReference>
<accession>A0ABZ2WYU1</accession>
<dbReference type="PANTHER" id="PTHR24180">
    <property type="entry name" value="CYCLIN-DEPENDENT KINASE INHIBITOR 2C-RELATED"/>
    <property type="match status" value="1"/>
</dbReference>
<dbReference type="PROSITE" id="PS50088">
    <property type="entry name" value="ANK_REPEAT"/>
    <property type="match status" value="3"/>
</dbReference>
<keyword evidence="5" id="KW-1185">Reference proteome</keyword>
<evidence type="ECO:0000256" key="2">
    <source>
        <dbReference type="ARBA" id="ARBA00023043"/>
    </source>
</evidence>
<dbReference type="Pfam" id="PF13606">
    <property type="entry name" value="Ank_3"/>
    <property type="match status" value="1"/>
</dbReference>
<evidence type="ECO:0000256" key="3">
    <source>
        <dbReference type="PROSITE-ProRule" id="PRU00023"/>
    </source>
</evidence>
<name>A0ABZ2WYU1_9HYPO</name>
<proteinExistence type="predicted"/>
<dbReference type="SMART" id="SM00248">
    <property type="entry name" value="ANK"/>
    <property type="match status" value="6"/>
</dbReference>
<feature type="repeat" description="ANK" evidence="3">
    <location>
        <begin position="524"/>
        <end position="556"/>
    </location>
</feature>
<dbReference type="SUPFAM" id="SSF48403">
    <property type="entry name" value="Ankyrin repeat"/>
    <property type="match status" value="1"/>
</dbReference>
<dbReference type="InterPro" id="IPR002110">
    <property type="entry name" value="Ankyrin_rpt"/>
</dbReference>
<dbReference type="Pfam" id="PF12796">
    <property type="entry name" value="Ank_2"/>
    <property type="match status" value="1"/>
</dbReference>
<dbReference type="Gene3D" id="1.25.40.20">
    <property type="entry name" value="Ankyrin repeat-containing domain"/>
    <property type="match status" value="1"/>
</dbReference>
<sequence>MSGLEILGAVASSIALAQAVKGTLKAVDFLRQNSEMKKGCNKLRKEITKEQTDPMMPAQRLAGTTAEHPLVSFTTQELEEILEELSGIVEKYSCSTKFHDPKRYTNKVKWFSEANKIEELHQRAQATKSNLHIAITFRVSSMVDRGNVRQEVLFHRVTQQLAYYTQETRNAVQALSQPPEEPVTETPSLPLKHTDTDGVVAIEEESLISVRAIRPLGSRRCGTCHQSRLQHSGTWPSSLLGSWLVRYKATRTSCQGTCGSHPSVEFEYHLPKWLWSGILSFQAYRGHAINCALRPARNFSNFSSYADMWKTIKYPNVLQTRLSDGYVYFPDDTIEVDVDRKVMEFVNDWDGVGLTQLHIAAAKGDVLPALREEPWVIEQFDETGRSPIHFAVANNNFNGLEQLIQAGADINQRDVFGYTPLMISAFGEHELMVQKLLEYKECRRLIDKVDDIGETALHHAIRRSWPKCVWLLLDAGASTSKLTSNHKTCLHILASSYDSSPQAAVEIFHHLRTQGSNLEARDRHGSTPILTAILSGNVTVFNTLTSAGASLNVSNSNRQNIFWLAACSRDYRIIDHLAKQNLEDIDPRLLDVEFGTTALGSLYWFLVDPYPIPIDGRPNPGQQQAFIRLYFKLLIRDLKRLMSILKEVCSAAAEKDAGATIALLDILIKKNENSFRHDHAGWYRGLQVYVKDGKWDPLAEAISEEYDETSEKLWRAHIARGKTIEEPEMREFFYA</sequence>
<protein>
    <submittedName>
        <fullName evidence="4">Endocytosis ankyrin repeat protein</fullName>
    </submittedName>
</protein>